<dbReference type="InterPro" id="IPR041698">
    <property type="entry name" value="Methyltransf_25"/>
</dbReference>
<keyword evidence="2 6" id="KW-0489">Methyltransferase</keyword>
<dbReference type="GO" id="GO:0005634">
    <property type="term" value="C:nucleus"/>
    <property type="evidence" value="ECO:0000318"/>
    <property type="project" value="GO_Central"/>
</dbReference>
<keyword evidence="4 6" id="KW-0949">S-adenosyl-L-methionine</keyword>
<dbReference type="Gene3D" id="2.70.160.11">
    <property type="entry name" value="Hnrnp arginine n-methyltransferase1"/>
    <property type="match status" value="1"/>
</dbReference>
<keyword evidence="10" id="KW-1185">Reference proteome</keyword>
<dbReference type="GO" id="GO:0032259">
    <property type="term" value="P:methylation"/>
    <property type="evidence" value="ECO:0007669"/>
    <property type="project" value="UniProtKB-KW"/>
</dbReference>
<dbReference type="GO" id="GO:0006338">
    <property type="term" value="P:chromatin remodeling"/>
    <property type="evidence" value="ECO:0000318"/>
    <property type="project" value="GO_Central"/>
</dbReference>
<dbReference type="InterPro" id="IPR029063">
    <property type="entry name" value="SAM-dependent_MTases_sf"/>
</dbReference>
<accession>A2FJH1</accession>
<evidence type="ECO:0000313" key="10">
    <source>
        <dbReference type="Proteomes" id="UP000001542"/>
    </source>
</evidence>
<reference evidence="9" key="1">
    <citation type="submission" date="2006-10" db="EMBL/GenBank/DDBJ databases">
        <authorList>
            <person name="Amadeo P."/>
            <person name="Zhao Q."/>
            <person name="Wortman J."/>
            <person name="Fraser-Liggett C."/>
            <person name="Carlton J."/>
        </authorList>
    </citation>
    <scope>NUCLEOTIDE SEQUENCE</scope>
    <source>
        <strain evidence="9">G3</strain>
    </source>
</reference>
<dbReference type="SMR" id="A2FJH1"/>
<keyword evidence="3 6" id="KW-0808">Transferase</keyword>
<gene>
    <name evidence="9" type="ORF">TVAG_433490</name>
</gene>
<dbReference type="InterPro" id="IPR025799">
    <property type="entry name" value="Arg_MeTrfase"/>
</dbReference>
<dbReference type="GO" id="GO:0042054">
    <property type="term" value="F:histone methyltransferase activity"/>
    <property type="evidence" value="ECO:0000318"/>
    <property type="project" value="GO_Central"/>
</dbReference>
<dbReference type="RefSeq" id="XP_001307871.1">
    <property type="nucleotide sequence ID" value="XM_001307870.1"/>
</dbReference>
<dbReference type="EC" id="2.1.1.319" evidence="1"/>
<evidence type="ECO:0000256" key="1">
    <source>
        <dbReference type="ARBA" id="ARBA00011925"/>
    </source>
</evidence>
<dbReference type="FunFam" id="3.40.50.150:FF:000003">
    <property type="entry name" value="Blast:Protein arginine N-methyltransferase 1"/>
    <property type="match status" value="1"/>
</dbReference>
<dbReference type="Pfam" id="PF13649">
    <property type="entry name" value="Methyltransf_25"/>
    <property type="match status" value="1"/>
</dbReference>
<dbReference type="OMA" id="CTHTKVK"/>
<evidence type="ECO:0000256" key="5">
    <source>
        <dbReference type="ARBA" id="ARBA00049303"/>
    </source>
</evidence>
<dbReference type="Pfam" id="PF22528">
    <property type="entry name" value="PRMT_C"/>
    <property type="match status" value="1"/>
</dbReference>
<reference evidence="9" key="2">
    <citation type="journal article" date="2007" name="Science">
        <title>Draft genome sequence of the sexually transmitted pathogen Trichomonas vaginalis.</title>
        <authorList>
            <person name="Carlton J.M."/>
            <person name="Hirt R.P."/>
            <person name="Silva J.C."/>
            <person name="Delcher A.L."/>
            <person name="Schatz M."/>
            <person name="Zhao Q."/>
            <person name="Wortman J.R."/>
            <person name="Bidwell S.L."/>
            <person name="Alsmark U.C.M."/>
            <person name="Besteiro S."/>
            <person name="Sicheritz-Ponten T."/>
            <person name="Noel C.J."/>
            <person name="Dacks J.B."/>
            <person name="Foster P.G."/>
            <person name="Simillion C."/>
            <person name="Van de Peer Y."/>
            <person name="Miranda-Saavedra D."/>
            <person name="Barton G.J."/>
            <person name="Westrop G.D."/>
            <person name="Mueller S."/>
            <person name="Dessi D."/>
            <person name="Fiori P.L."/>
            <person name="Ren Q."/>
            <person name="Paulsen I."/>
            <person name="Zhang H."/>
            <person name="Bastida-Corcuera F.D."/>
            <person name="Simoes-Barbosa A."/>
            <person name="Brown M.T."/>
            <person name="Hayes R.D."/>
            <person name="Mukherjee M."/>
            <person name="Okumura C.Y."/>
            <person name="Schneider R."/>
            <person name="Smith A.J."/>
            <person name="Vanacova S."/>
            <person name="Villalvazo M."/>
            <person name="Haas B.J."/>
            <person name="Pertea M."/>
            <person name="Feldblyum T.V."/>
            <person name="Utterback T.R."/>
            <person name="Shu C.L."/>
            <person name="Osoegawa K."/>
            <person name="de Jong P.J."/>
            <person name="Hrdy I."/>
            <person name="Horvathova L."/>
            <person name="Zubacova Z."/>
            <person name="Dolezal P."/>
            <person name="Malik S.B."/>
            <person name="Logsdon J.M. Jr."/>
            <person name="Henze K."/>
            <person name="Gupta A."/>
            <person name="Wang C.C."/>
            <person name="Dunne R.L."/>
            <person name="Upcroft J.A."/>
            <person name="Upcroft P."/>
            <person name="White O."/>
            <person name="Salzberg S.L."/>
            <person name="Tang P."/>
            <person name="Chiu C.-H."/>
            <person name="Lee Y.-S."/>
            <person name="Embley T.M."/>
            <person name="Coombs G.H."/>
            <person name="Mottram J.C."/>
            <person name="Tachezy J."/>
            <person name="Fraser-Liggett C.M."/>
            <person name="Johnson P.J."/>
        </authorList>
    </citation>
    <scope>NUCLEOTIDE SEQUENCE [LARGE SCALE GENOMIC DNA]</scope>
    <source>
        <strain evidence="9">G3</strain>
    </source>
</reference>
<dbReference type="GO" id="GO:0006355">
    <property type="term" value="P:regulation of DNA-templated transcription"/>
    <property type="evidence" value="ECO:0000318"/>
    <property type="project" value="GO_Central"/>
</dbReference>
<evidence type="ECO:0000256" key="3">
    <source>
        <dbReference type="ARBA" id="ARBA00022679"/>
    </source>
</evidence>
<dbReference type="FunCoup" id="A2FJH1">
    <property type="interactions" value="702"/>
</dbReference>
<evidence type="ECO:0000256" key="2">
    <source>
        <dbReference type="ARBA" id="ARBA00022603"/>
    </source>
</evidence>
<evidence type="ECO:0000256" key="4">
    <source>
        <dbReference type="ARBA" id="ARBA00022691"/>
    </source>
</evidence>
<sequence>MEKKSDQMQSSDYYFDSYAHFGIHEDMLKDRVRTLSYKNAILTNPGLFKDKIILDVGCGTGILSMFAAKAGAKKVYAVEKSSIVDYAREIVNINGFGDVITIMQGTIEEIDLPEKVDVIISEWMGYCLLYESMLPSVISARDRFLKETGTMFPNKAQIYICGIEDAEYRAKKIDFWDNVYGFSYAPIKKWALLEPLVETCPTERIITDEYMLADLDLNKCSVQDLTITSKFTLIPTDAQLLHAFITWFDVEFEGPENTITLSTSPYKKETHWAQTIFYLQNPLNADPDTPITGKFYMEPNIKNPRDQDFLLEWSNGEESASQLYKMR</sequence>
<dbReference type="STRING" id="5722.A2FJH1"/>
<evidence type="ECO:0000259" key="8">
    <source>
        <dbReference type="Pfam" id="PF22528"/>
    </source>
</evidence>
<dbReference type="FunFam" id="2.70.160.11:FF:000001">
    <property type="entry name" value="Blast:Protein arginine N-methyltransferase 1"/>
    <property type="match status" value="1"/>
</dbReference>
<dbReference type="eggNOG" id="KOG1499">
    <property type="taxonomic scope" value="Eukaryota"/>
</dbReference>
<dbReference type="GO" id="GO:0016274">
    <property type="term" value="F:protein-arginine N-methyltransferase activity"/>
    <property type="evidence" value="ECO:0000318"/>
    <property type="project" value="GO_Central"/>
</dbReference>
<evidence type="ECO:0000313" key="9">
    <source>
        <dbReference type="EMBL" id="EAX94941.1"/>
    </source>
</evidence>
<comment type="catalytic activity">
    <reaction evidence="5">
        <text>L-arginyl-[protein] + S-adenosyl-L-methionine = N(omega)-methyl-L-arginyl-[protein] + S-adenosyl-L-homocysteine + H(+)</text>
        <dbReference type="Rhea" id="RHEA:48100"/>
        <dbReference type="Rhea" id="RHEA-COMP:10532"/>
        <dbReference type="Rhea" id="RHEA-COMP:11990"/>
        <dbReference type="ChEBI" id="CHEBI:15378"/>
        <dbReference type="ChEBI" id="CHEBI:29965"/>
        <dbReference type="ChEBI" id="CHEBI:57856"/>
        <dbReference type="ChEBI" id="CHEBI:59789"/>
        <dbReference type="ChEBI" id="CHEBI:65280"/>
    </reaction>
    <physiologicalReaction direction="left-to-right" evidence="5">
        <dbReference type="Rhea" id="RHEA:48101"/>
    </physiologicalReaction>
</comment>
<dbReference type="InParanoid" id="A2FJH1"/>
<dbReference type="AlphaFoldDB" id="A2FJH1"/>
<dbReference type="OrthoDB" id="7848332at2759"/>
<feature type="domain" description="Methyltransferase" evidence="7">
    <location>
        <begin position="53"/>
        <end position="149"/>
    </location>
</feature>
<proteinExistence type="predicted"/>
<name>A2FJH1_TRIV3</name>
<dbReference type="PANTHER" id="PTHR11006">
    <property type="entry name" value="PROTEIN ARGININE N-METHYLTRANSFERASE"/>
    <property type="match status" value="1"/>
</dbReference>
<evidence type="ECO:0000256" key="6">
    <source>
        <dbReference type="PROSITE-ProRule" id="PRU01015"/>
    </source>
</evidence>
<dbReference type="PROSITE" id="PS51678">
    <property type="entry name" value="SAM_MT_PRMT"/>
    <property type="match status" value="1"/>
</dbReference>
<dbReference type="Gene3D" id="3.40.50.150">
    <property type="entry name" value="Vaccinia Virus protein VP39"/>
    <property type="match status" value="1"/>
</dbReference>
<dbReference type="KEGG" id="tva:4752684"/>
<feature type="domain" description="Protein arginine N-methyltransferase" evidence="8">
    <location>
        <begin position="154"/>
        <end position="314"/>
    </location>
</feature>
<protein>
    <recommendedName>
        <fullName evidence="1">type I protein arginine methyltransferase</fullName>
        <ecNumber evidence="1">2.1.1.319</ecNumber>
    </recommendedName>
</protein>
<dbReference type="InterPro" id="IPR055135">
    <property type="entry name" value="PRMT_dom"/>
</dbReference>
<dbReference type="GO" id="GO:0035242">
    <property type="term" value="F:protein-arginine omega-N asymmetric methyltransferase activity"/>
    <property type="evidence" value="ECO:0007669"/>
    <property type="project" value="UniProtKB-EC"/>
</dbReference>
<dbReference type="EMBL" id="DS113830">
    <property type="protein sequence ID" value="EAX94941.1"/>
    <property type="molecule type" value="Genomic_DNA"/>
</dbReference>
<organism evidence="9 10">
    <name type="scientific">Trichomonas vaginalis (strain ATCC PRA-98 / G3)</name>
    <dbReference type="NCBI Taxonomy" id="412133"/>
    <lineage>
        <taxon>Eukaryota</taxon>
        <taxon>Metamonada</taxon>
        <taxon>Parabasalia</taxon>
        <taxon>Trichomonadida</taxon>
        <taxon>Trichomonadidae</taxon>
        <taxon>Trichomonas</taxon>
    </lineage>
</organism>
<dbReference type="PANTHER" id="PTHR11006:SF53">
    <property type="entry name" value="PROTEIN ARGININE N-METHYLTRANSFERASE 3"/>
    <property type="match status" value="1"/>
</dbReference>
<dbReference type="CDD" id="cd02440">
    <property type="entry name" value="AdoMet_MTases"/>
    <property type="match status" value="1"/>
</dbReference>
<dbReference type="VEuPathDB" id="TrichDB:TVAG_433490"/>
<dbReference type="VEuPathDB" id="TrichDB:TVAGG3_0106810"/>
<dbReference type="Proteomes" id="UP000001542">
    <property type="component" value="Unassembled WGS sequence"/>
</dbReference>
<evidence type="ECO:0000259" key="7">
    <source>
        <dbReference type="Pfam" id="PF13649"/>
    </source>
</evidence>
<dbReference type="SUPFAM" id="SSF53335">
    <property type="entry name" value="S-adenosyl-L-methionine-dependent methyltransferases"/>
    <property type="match status" value="1"/>
</dbReference>